<evidence type="ECO:0000313" key="1">
    <source>
        <dbReference type="EMBL" id="RZB70452.1"/>
    </source>
</evidence>
<dbReference type="AlphaFoldDB" id="A0A445HA38"/>
<gene>
    <name evidence="1" type="ORF">D0Y65_035433</name>
</gene>
<reference evidence="1 2" key="1">
    <citation type="submission" date="2018-09" db="EMBL/GenBank/DDBJ databases">
        <title>A high-quality reference genome of wild soybean provides a powerful tool to mine soybean genomes.</title>
        <authorList>
            <person name="Xie M."/>
            <person name="Chung C.Y.L."/>
            <person name="Li M.-W."/>
            <person name="Wong F.-L."/>
            <person name="Chan T.-F."/>
            <person name="Lam H.-M."/>
        </authorList>
    </citation>
    <scope>NUCLEOTIDE SEQUENCE [LARGE SCALE GENOMIC DNA]</scope>
    <source>
        <strain evidence="2">cv. W05</strain>
        <tissue evidence="1">Hypocotyl of etiolated seedlings</tissue>
    </source>
</reference>
<protein>
    <submittedName>
        <fullName evidence="1">Uncharacterized protein</fullName>
    </submittedName>
</protein>
<evidence type="ECO:0000313" key="2">
    <source>
        <dbReference type="Proteomes" id="UP000289340"/>
    </source>
</evidence>
<accession>A0A445HA38</accession>
<comment type="caution">
    <text evidence="1">The sequence shown here is derived from an EMBL/GenBank/DDBJ whole genome shotgun (WGS) entry which is preliminary data.</text>
</comment>
<proteinExistence type="predicted"/>
<dbReference type="Proteomes" id="UP000289340">
    <property type="component" value="Chromosome 13"/>
</dbReference>
<sequence>MLLFCSICDVQVINAYIPYRAMNYLERFISRNTLSEGEIYCVRHLVELCHKRDIKTISDNGKEGAEAPERKLMSFKLQWPQMKVHPEELLCKTNWC</sequence>
<dbReference type="EMBL" id="QZWG01000013">
    <property type="protein sequence ID" value="RZB70452.1"/>
    <property type="molecule type" value="Genomic_DNA"/>
</dbReference>
<name>A0A445HA38_GLYSO</name>
<organism evidence="1 2">
    <name type="scientific">Glycine soja</name>
    <name type="common">Wild soybean</name>
    <dbReference type="NCBI Taxonomy" id="3848"/>
    <lineage>
        <taxon>Eukaryota</taxon>
        <taxon>Viridiplantae</taxon>
        <taxon>Streptophyta</taxon>
        <taxon>Embryophyta</taxon>
        <taxon>Tracheophyta</taxon>
        <taxon>Spermatophyta</taxon>
        <taxon>Magnoliopsida</taxon>
        <taxon>eudicotyledons</taxon>
        <taxon>Gunneridae</taxon>
        <taxon>Pentapetalae</taxon>
        <taxon>rosids</taxon>
        <taxon>fabids</taxon>
        <taxon>Fabales</taxon>
        <taxon>Fabaceae</taxon>
        <taxon>Papilionoideae</taxon>
        <taxon>50 kb inversion clade</taxon>
        <taxon>NPAAA clade</taxon>
        <taxon>indigoferoid/millettioid clade</taxon>
        <taxon>Phaseoleae</taxon>
        <taxon>Glycine</taxon>
        <taxon>Glycine subgen. Soja</taxon>
    </lineage>
</organism>
<keyword evidence="2" id="KW-1185">Reference proteome</keyword>